<gene>
    <name evidence="1" type="ORF">AYI69_g6812</name>
</gene>
<dbReference type="Proteomes" id="UP000187429">
    <property type="component" value="Unassembled WGS sequence"/>
</dbReference>
<name>A0A1R1XWB7_9FUNG</name>
<proteinExistence type="predicted"/>
<protein>
    <submittedName>
        <fullName evidence="1">Uncharacterized protein</fullName>
    </submittedName>
</protein>
<accession>A0A1R1XWB7</accession>
<dbReference type="EMBL" id="LSSM01003135">
    <property type="protein sequence ID" value="OMJ18967.1"/>
    <property type="molecule type" value="Genomic_DNA"/>
</dbReference>
<comment type="caution">
    <text evidence="1">The sequence shown here is derived from an EMBL/GenBank/DDBJ whole genome shotgun (WGS) entry which is preliminary data.</text>
</comment>
<organism evidence="1 2">
    <name type="scientific">Smittium culicis</name>
    <dbReference type="NCBI Taxonomy" id="133412"/>
    <lineage>
        <taxon>Eukaryota</taxon>
        <taxon>Fungi</taxon>
        <taxon>Fungi incertae sedis</taxon>
        <taxon>Zoopagomycota</taxon>
        <taxon>Kickxellomycotina</taxon>
        <taxon>Harpellomycetes</taxon>
        <taxon>Harpellales</taxon>
        <taxon>Legeriomycetaceae</taxon>
        <taxon>Smittium</taxon>
    </lineage>
</organism>
<sequence length="94" mass="10821">MLDLLKTSSKIASSKPTKSIYRSAPLRNLSAQTNIMDMKMFRKPHPSVSSMISTRTHSNSTFYGDEDFYSQSIQKSFSQPRLNILNRSTYFYGR</sequence>
<keyword evidence="2" id="KW-1185">Reference proteome</keyword>
<reference evidence="2" key="1">
    <citation type="submission" date="2017-01" db="EMBL/GenBank/DDBJ databases">
        <authorList>
            <person name="Wang Y."/>
            <person name="White M."/>
            <person name="Kvist S."/>
            <person name="Moncalvo J.-M."/>
        </authorList>
    </citation>
    <scope>NUCLEOTIDE SEQUENCE [LARGE SCALE GENOMIC DNA]</scope>
    <source>
        <strain evidence="2">ID-206-W2</strain>
    </source>
</reference>
<evidence type="ECO:0000313" key="2">
    <source>
        <dbReference type="Proteomes" id="UP000187429"/>
    </source>
</evidence>
<dbReference type="AlphaFoldDB" id="A0A1R1XWB7"/>
<evidence type="ECO:0000313" key="1">
    <source>
        <dbReference type="EMBL" id="OMJ18967.1"/>
    </source>
</evidence>